<comment type="caution">
    <text evidence="1">The sequence shown here is derived from an EMBL/GenBank/DDBJ whole genome shotgun (WGS) entry which is preliminary data.</text>
</comment>
<gene>
    <name evidence="1" type="ORF">POCTA_138.1.T0710011</name>
</gene>
<name>A0A8S1VQL4_PAROT</name>
<dbReference type="PANTHER" id="PTHR33706">
    <property type="entry name" value="MORN VARIANT REPEAT PROTEIN"/>
    <property type="match status" value="1"/>
</dbReference>
<proteinExistence type="predicted"/>
<evidence type="ECO:0000313" key="1">
    <source>
        <dbReference type="EMBL" id="CAD8178355.1"/>
    </source>
</evidence>
<dbReference type="EMBL" id="CAJJDP010000070">
    <property type="protein sequence ID" value="CAD8178355.1"/>
    <property type="molecule type" value="Genomic_DNA"/>
</dbReference>
<organism evidence="1 2">
    <name type="scientific">Paramecium octaurelia</name>
    <dbReference type="NCBI Taxonomy" id="43137"/>
    <lineage>
        <taxon>Eukaryota</taxon>
        <taxon>Sar</taxon>
        <taxon>Alveolata</taxon>
        <taxon>Ciliophora</taxon>
        <taxon>Intramacronucleata</taxon>
        <taxon>Oligohymenophorea</taxon>
        <taxon>Peniculida</taxon>
        <taxon>Parameciidae</taxon>
        <taxon>Paramecium</taxon>
    </lineage>
</organism>
<dbReference type="AlphaFoldDB" id="A0A8S1VQL4"/>
<evidence type="ECO:0000313" key="2">
    <source>
        <dbReference type="Proteomes" id="UP000683925"/>
    </source>
</evidence>
<sequence>MNSKIKNNQALQTSVTWKYSKKWDKEKYQIVKEKIQITIKNNNKIIYSSSNGEILRIEKEKQNLSYPFILINKDQIKKLQWIGVQRQYNRESVQWSATWCGEVLSGVGGYINQGLKQGVWKELIQHYSCQAKVYEIGEYFNDKKKGIWEFIYNNKKIGSGLYNEKSQKHGKWKELSEEFWDYSQVIFQGEYLNGRKIGRWDILQEDGGGSYDEMGNCNKIGLWIELSDGFWNKSQVLYRGQYKNGKRVGRWDIVYRYDDKENLYFNKLIGGGFYAESSGLKVGQWIELSDGFWFDQQVTLKGEYQNGKKVGRWNINYNNRSSNKNNQMQQIKLQQYYSGGGFYDEKGDGSKIGKWIELDNEFWLGAEITYQGEYKNGIKIGLWDILYKNRQMQIEQIEIFSGGGFYDSGCQEIKVGKWIELYDGFCDDLQVIYNGVYQIGKKIGRWDILYRKLNKFEIIAGGSYHQQGNEVKVGKWTELGSGFKTHSQITSIGQYKNSKKVGRWDIYWNWFGNNLIGGGSYDELGSGMKIGRWIDIGDQYRDYSQITYSGDYKNGSKIGKWDIFLQRIKQELIGGGQYSSGEDGIKNGRWTEVHFEFNLDLQLTYSGEYKNSKKIGRWDTYYRDRSQGKFEKIGGGQYSEIGDGFKIGKWIELSDEFQSFKQISYVGEYNNNKKVGRWDVWYQDYETKINEQIGGGFYDEKGNGVKIGNWIELCEGFKKCKKFSKEITYNGEYKNDRKFGKWNIMYREWDKANFNLMQLYNKYSNLVDMGIMMKKVME</sequence>
<dbReference type="OMA" id="KKGIWEF"/>
<dbReference type="PANTHER" id="PTHR33706:SF1">
    <property type="entry name" value="TPR REPEAT PROTEIN"/>
    <property type="match status" value="1"/>
</dbReference>
<reference evidence="1" key="1">
    <citation type="submission" date="2021-01" db="EMBL/GenBank/DDBJ databases">
        <authorList>
            <consortium name="Genoscope - CEA"/>
            <person name="William W."/>
        </authorList>
    </citation>
    <scope>NUCLEOTIDE SEQUENCE</scope>
</reference>
<dbReference type="OrthoDB" id="298777at2759"/>
<dbReference type="Proteomes" id="UP000683925">
    <property type="component" value="Unassembled WGS sequence"/>
</dbReference>
<protein>
    <submittedName>
        <fullName evidence="1">Uncharacterized protein</fullName>
    </submittedName>
</protein>
<accession>A0A8S1VQL4</accession>
<keyword evidence="2" id="KW-1185">Reference proteome</keyword>